<accession>E2IUE9</accession>
<evidence type="ECO:0000313" key="8">
    <source>
        <dbReference type="EMBL" id="ADO13807.1"/>
    </source>
</evidence>
<dbReference type="RefSeq" id="YP_003933819.1">
    <property type="nucleotide sequence ID" value="NC_014567.1"/>
</dbReference>
<evidence type="ECO:0000313" key="9">
    <source>
        <dbReference type="Proteomes" id="UP000127069"/>
    </source>
</evidence>
<comment type="subcellular location">
    <subcellularLocation>
        <location evidence="2">Host cytoplasm</location>
    </subcellularLocation>
    <subcellularLocation>
        <location evidence="1">Host nucleus</location>
    </subcellularLocation>
    <subcellularLocation>
        <location evidence="3">Virion tegument</location>
    </subcellularLocation>
</comment>
<name>E2IUE9_SHV1</name>
<gene>
    <name evidence="8" type="primary">UL21</name>
</gene>
<dbReference type="Proteomes" id="UP000127069">
    <property type="component" value="Segment"/>
</dbReference>
<dbReference type="GO" id="GO:0042025">
    <property type="term" value="C:host cell nucleus"/>
    <property type="evidence" value="ECO:0007669"/>
    <property type="project" value="UniProtKB-SubCell"/>
</dbReference>
<dbReference type="GeneID" id="9829336"/>
<organismHost>
    <name type="scientific">Callithrix</name>
    <dbReference type="NCBI Taxonomy" id="9481"/>
</organismHost>
<dbReference type="InterPro" id="IPR004936">
    <property type="entry name" value="Herpes_UL21"/>
</dbReference>
<keyword evidence="7" id="KW-1035">Host cytoplasm</keyword>
<dbReference type="Pfam" id="PF03252">
    <property type="entry name" value="Herpes_UL21"/>
    <property type="match status" value="1"/>
</dbReference>
<keyword evidence="6" id="KW-0946">Virion</keyword>
<keyword evidence="4" id="KW-1048">Host nucleus</keyword>
<evidence type="ECO:0000256" key="1">
    <source>
        <dbReference type="ARBA" id="ARBA00004147"/>
    </source>
</evidence>
<protein>
    <submittedName>
        <fullName evidence="8">Tegument protein UL21</fullName>
    </submittedName>
</protein>
<sequence length="537" mass="56558">MELSYHTTFHYRGVVFYLTETGNRAYFLCGGVVYSVCRPSGGVSPGEIAKLGLALRGTGPKDWVIANYVRSELRRRRDGSAGTGASEPPGEDEVFLDCAGLLGPHVTSESDLCNSPSVEVEDECLAEYFTSLRTNPGVVVTGVRVSPAAKTIQVLETPDIVNSASGFAYTPAPHAFVLVQARLARLPESLAPLTDGLFDGVPAPRRPINDAPQRTDIIVTGRKSAQPLTVASTPTPRAQRRAAVSEFVQVKLIERIGRAGGSAEVAPLAPARPLPPRAPTLADLGVVFLYGDDALAADGGSLGLTPEEESTRSALRNQAWALFGSSDAPRAFLGSSLALTPIQKMAVAYYLIQRERRAAPFSALVSLAGVHASDPSASATREQTDETAAARAVNGMFRDVLLLSSAADLFLMFDSLPPREARSSAVGNADAAALLRIAAARRSDGHAGSKTPASREHVRFLGMLISILYAGHDRLAAATVVARATGVSSLVLVAADVNRTCAFDRGPGGAIARARVATCLIALLSAHMERASESQHV</sequence>
<organism evidence="8 9">
    <name type="scientific">Saimiriine herpesvirus 1 (strain MV-5-4-PSL)</name>
    <name type="common">SaHV-1</name>
    <name type="synonym">Marmoset herpesvirus</name>
    <dbReference type="NCBI Taxonomy" id="10353"/>
    <lineage>
        <taxon>Viruses</taxon>
        <taxon>Duplodnaviria</taxon>
        <taxon>Heunggongvirae</taxon>
        <taxon>Peploviricota</taxon>
        <taxon>Herviviricetes</taxon>
        <taxon>Herpesvirales</taxon>
        <taxon>Orthoherpesviridae</taxon>
        <taxon>Alphaherpesvirinae</taxon>
        <taxon>Simplexvirus</taxon>
        <taxon>Simplexvirus saimiriinealpha1</taxon>
    </lineage>
</organism>
<dbReference type="KEGG" id="vg:9829336"/>
<reference evidence="8 9" key="1">
    <citation type="journal article" date="2011" name="Virology">
        <title>Structure and sequence of the saimiriine herpesvirus 1 genome.</title>
        <authorList>
            <person name="Tyler S."/>
            <person name="Severini A."/>
            <person name="Black D."/>
            <person name="Walker M."/>
            <person name="Eberle R."/>
        </authorList>
    </citation>
    <scope>NUCLEOTIDE SEQUENCE [LARGE SCALE GENOMIC DNA]</scope>
    <source>
        <strain evidence="8">MV 5-4</strain>
    </source>
</reference>
<organismHost>
    <name type="scientific">Saimiri</name>
    <name type="common">squirrel monkeys</name>
    <dbReference type="NCBI Taxonomy" id="9520"/>
</organismHost>
<evidence type="ECO:0000256" key="5">
    <source>
        <dbReference type="ARBA" id="ARBA00022580"/>
    </source>
</evidence>
<dbReference type="GO" id="GO:0030430">
    <property type="term" value="C:host cell cytoplasm"/>
    <property type="evidence" value="ECO:0007669"/>
    <property type="project" value="UniProtKB-SubCell"/>
</dbReference>
<dbReference type="OrthoDB" id="5988at10239"/>
<evidence type="ECO:0000256" key="4">
    <source>
        <dbReference type="ARBA" id="ARBA00022562"/>
    </source>
</evidence>
<evidence type="ECO:0000256" key="6">
    <source>
        <dbReference type="ARBA" id="ARBA00022844"/>
    </source>
</evidence>
<evidence type="ECO:0000256" key="7">
    <source>
        <dbReference type="ARBA" id="ARBA00023200"/>
    </source>
</evidence>
<dbReference type="GO" id="GO:0019033">
    <property type="term" value="C:viral tegument"/>
    <property type="evidence" value="ECO:0007669"/>
    <property type="project" value="UniProtKB-SubCell"/>
</dbReference>
<keyword evidence="5" id="KW-0920">Virion tegument</keyword>
<keyword evidence="9" id="KW-1185">Reference proteome</keyword>
<dbReference type="EMBL" id="HM625781">
    <property type="protein sequence ID" value="ADO13807.1"/>
    <property type="molecule type" value="Genomic_DNA"/>
</dbReference>
<evidence type="ECO:0000256" key="2">
    <source>
        <dbReference type="ARBA" id="ARBA00004192"/>
    </source>
</evidence>
<evidence type="ECO:0000256" key="3">
    <source>
        <dbReference type="ARBA" id="ARBA00004535"/>
    </source>
</evidence>
<proteinExistence type="predicted"/>